<evidence type="ECO:0000313" key="3">
    <source>
        <dbReference type="Proteomes" id="UP001381693"/>
    </source>
</evidence>
<name>A0AAN8ZVB7_HALRR</name>
<accession>A0AAN8ZVB7</accession>
<dbReference type="PROSITE" id="PS51029">
    <property type="entry name" value="MADF"/>
    <property type="match status" value="1"/>
</dbReference>
<dbReference type="PANTHER" id="PTHR21505">
    <property type="entry name" value="MADF DOMAIN-CONTAINING PROTEIN-RELATED"/>
    <property type="match status" value="1"/>
</dbReference>
<feature type="domain" description="MADF" evidence="1">
    <location>
        <begin position="36"/>
        <end position="125"/>
    </location>
</feature>
<evidence type="ECO:0000259" key="1">
    <source>
        <dbReference type="PROSITE" id="PS51029"/>
    </source>
</evidence>
<comment type="caution">
    <text evidence="2">The sequence shown here is derived from an EMBL/GenBank/DDBJ whole genome shotgun (WGS) entry which is preliminary data.</text>
</comment>
<dbReference type="SMART" id="SM00595">
    <property type="entry name" value="MADF"/>
    <property type="match status" value="1"/>
</dbReference>
<dbReference type="InterPro" id="IPR006578">
    <property type="entry name" value="MADF-dom"/>
</dbReference>
<dbReference type="AlphaFoldDB" id="A0AAN8ZVB7"/>
<organism evidence="2 3">
    <name type="scientific">Halocaridina rubra</name>
    <name type="common">Hawaiian red shrimp</name>
    <dbReference type="NCBI Taxonomy" id="373956"/>
    <lineage>
        <taxon>Eukaryota</taxon>
        <taxon>Metazoa</taxon>
        <taxon>Ecdysozoa</taxon>
        <taxon>Arthropoda</taxon>
        <taxon>Crustacea</taxon>
        <taxon>Multicrustacea</taxon>
        <taxon>Malacostraca</taxon>
        <taxon>Eumalacostraca</taxon>
        <taxon>Eucarida</taxon>
        <taxon>Decapoda</taxon>
        <taxon>Pleocyemata</taxon>
        <taxon>Caridea</taxon>
        <taxon>Atyoidea</taxon>
        <taxon>Atyidae</taxon>
        <taxon>Halocaridina</taxon>
    </lineage>
</organism>
<proteinExistence type="predicted"/>
<keyword evidence="3" id="KW-1185">Reference proteome</keyword>
<evidence type="ECO:0000313" key="2">
    <source>
        <dbReference type="EMBL" id="KAK7063325.1"/>
    </source>
</evidence>
<dbReference type="Proteomes" id="UP001381693">
    <property type="component" value="Unassembled WGS sequence"/>
</dbReference>
<dbReference type="PANTHER" id="PTHR21505:SF8">
    <property type="entry name" value="DPT-YFP REPRESSOR BY OVEREXPRESSION, ISOFORM D-RELATED"/>
    <property type="match status" value="1"/>
</dbReference>
<dbReference type="Pfam" id="PF10545">
    <property type="entry name" value="MADF_DNA_bdg"/>
    <property type="match status" value="1"/>
</dbReference>
<reference evidence="2 3" key="1">
    <citation type="submission" date="2023-11" db="EMBL/GenBank/DDBJ databases">
        <title>Halocaridina rubra genome assembly.</title>
        <authorList>
            <person name="Smith C."/>
        </authorList>
    </citation>
    <scope>NUCLEOTIDE SEQUENCE [LARGE SCALE GENOMIC DNA]</scope>
    <source>
        <strain evidence="2">EP-1</strain>
        <tissue evidence="2">Whole</tissue>
    </source>
</reference>
<protein>
    <recommendedName>
        <fullName evidence="1">MADF domain-containing protein</fullName>
    </recommendedName>
</protein>
<sequence length="145" mass="16899">MENAVAAGLADFELLPATRDRSLRSVKNYNRDLTQKFIRAYRNLPLLWDPSSKNYMIKWRRKKAYEELLVVYKDMKEDATVDDVKKKINSLRTNYRKELKKWINGDYTPSCWTFEELSFLSGQIQDPPAKISELSSVSLDLKGGD</sequence>
<gene>
    <name evidence="2" type="ORF">SK128_016049</name>
</gene>
<dbReference type="EMBL" id="JAXCGZ010020876">
    <property type="protein sequence ID" value="KAK7063325.1"/>
    <property type="molecule type" value="Genomic_DNA"/>
</dbReference>